<comment type="caution">
    <text evidence="1">The sequence shown here is derived from an EMBL/GenBank/DDBJ whole genome shotgun (WGS) entry which is preliminary data.</text>
</comment>
<sequence length="90" mass="10659">MEIICLLKFHIFYWVYLTSTRKNRFNTSLKSNKNTILKNTLNTVLTPFLAFEEFFGRPFLGVLTRVSIVELINARYQTRALARRSKQINK</sequence>
<keyword evidence="2" id="KW-1185">Reference proteome</keyword>
<name>A0A3M7P327_BRAPC</name>
<organism evidence="1 2">
    <name type="scientific">Brachionus plicatilis</name>
    <name type="common">Marine rotifer</name>
    <name type="synonym">Brachionus muelleri</name>
    <dbReference type="NCBI Taxonomy" id="10195"/>
    <lineage>
        <taxon>Eukaryota</taxon>
        <taxon>Metazoa</taxon>
        <taxon>Spiralia</taxon>
        <taxon>Gnathifera</taxon>
        <taxon>Rotifera</taxon>
        <taxon>Eurotatoria</taxon>
        <taxon>Monogononta</taxon>
        <taxon>Pseudotrocha</taxon>
        <taxon>Ploima</taxon>
        <taxon>Brachionidae</taxon>
        <taxon>Brachionus</taxon>
    </lineage>
</organism>
<dbReference type="EMBL" id="REGN01014015">
    <property type="protein sequence ID" value="RMZ93177.1"/>
    <property type="molecule type" value="Genomic_DNA"/>
</dbReference>
<evidence type="ECO:0000313" key="1">
    <source>
        <dbReference type="EMBL" id="RMZ93177.1"/>
    </source>
</evidence>
<dbReference type="AlphaFoldDB" id="A0A3M7P327"/>
<protein>
    <submittedName>
        <fullName evidence="1">Uncharacterized protein</fullName>
    </submittedName>
</protein>
<reference evidence="1 2" key="1">
    <citation type="journal article" date="2018" name="Sci. Rep.">
        <title>Genomic signatures of local adaptation to the degree of environmental predictability in rotifers.</title>
        <authorList>
            <person name="Franch-Gras L."/>
            <person name="Hahn C."/>
            <person name="Garcia-Roger E.M."/>
            <person name="Carmona M.J."/>
            <person name="Serra M."/>
            <person name="Gomez A."/>
        </authorList>
    </citation>
    <scope>NUCLEOTIDE SEQUENCE [LARGE SCALE GENOMIC DNA]</scope>
    <source>
        <strain evidence="1">HYR1</strain>
    </source>
</reference>
<evidence type="ECO:0000313" key="2">
    <source>
        <dbReference type="Proteomes" id="UP000276133"/>
    </source>
</evidence>
<dbReference type="Proteomes" id="UP000276133">
    <property type="component" value="Unassembled WGS sequence"/>
</dbReference>
<accession>A0A3M7P327</accession>
<gene>
    <name evidence="1" type="ORF">BpHYR1_032902</name>
</gene>
<proteinExistence type="predicted"/>